<dbReference type="AlphaFoldDB" id="A0A6A5U6E1"/>
<proteinExistence type="predicted"/>
<accession>A0A6A5U6E1</accession>
<dbReference type="Proteomes" id="UP000800035">
    <property type="component" value="Unassembled WGS sequence"/>
</dbReference>
<dbReference type="EMBL" id="ML976983">
    <property type="protein sequence ID" value="KAF1960425.1"/>
    <property type="molecule type" value="Genomic_DNA"/>
</dbReference>
<name>A0A6A5U6E1_9PLEO</name>
<protein>
    <submittedName>
        <fullName evidence="1">Uncharacterized protein</fullName>
    </submittedName>
</protein>
<organism evidence="1 2">
    <name type="scientific">Byssothecium circinans</name>
    <dbReference type="NCBI Taxonomy" id="147558"/>
    <lineage>
        <taxon>Eukaryota</taxon>
        <taxon>Fungi</taxon>
        <taxon>Dikarya</taxon>
        <taxon>Ascomycota</taxon>
        <taxon>Pezizomycotina</taxon>
        <taxon>Dothideomycetes</taxon>
        <taxon>Pleosporomycetidae</taxon>
        <taxon>Pleosporales</taxon>
        <taxon>Massarineae</taxon>
        <taxon>Massarinaceae</taxon>
        <taxon>Byssothecium</taxon>
    </lineage>
</organism>
<keyword evidence="2" id="KW-1185">Reference proteome</keyword>
<reference evidence="1" key="1">
    <citation type="journal article" date="2020" name="Stud. Mycol.">
        <title>101 Dothideomycetes genomes: a test case for predicting lifestyles and emergence of pathogens.</title>
        <authorList>
            <person name="Haridas S."/>
            <person name="Albert R."/>
            <person name="Binder M."/>
            <person name="Bloem J."/>
            <person name="Labutti K."/>
            <person name="Salamov A."/>
            <person name="Andreopoulos B."/>
            <person name="Baker S."/>
            <person name="Barry K."/>
            <person name="Bills G."/>
            <person name="Bluhm B."/>
            <person name="Cannon C."/>
            <person name="Castanera R."/>
            <person name="Culley D."/>
            <person name="Daum C."/>
            <person name="Ezra D."/>
            <person name="Gonzalez J."/>
            <person name="Henrissat B."/>
            <person name="Kuo A."/>
            <person name="Liang C."/>
            <person name="Lipzen A."/>
            <person name="Lutzoni F."/>
            <person name="Magnuson J."/>
            <person name="Mondo S."/>
            <person name="Nolan M."/>
            <person name="Ohm R."/>
            <person name="Pangilinan J."/>
            <person name="Park H.-J."/>
            <person name="Ramirez L."/>
            <person name="Alfaro M."/>
            <person name="Sun H."/>
            <person name="Tritt A."/>
            <person name="Yoshinaga Y."/>
            <person name="Zwiers L.-H."/>
            <person name="Turgeon B."/>
            <person name="Goodwin S."/>
            <person name="Spatafora J."/>
            <person name="Crous P."/>
            <person name="Grigoriev I."/>
        </authorList>
    </citation>
    <scope>NUCLEOTIDE SEQUENCE</scope>
    <source>
        <strain evidence="1">CBS 675.92</strain>
    </source>
</reference>
<evidence type="ECO:0000313" key="1">
    <source>
        <dbReference type="EMBL" id="KAF1960425.1"/>
    </source>
</evidence>
<sequence>MDLSTLGELISITNDPAKLEDLANAYTSPSSNLPKETHAAATREQTRARQLLSLMRTDPQGDGHLTPLQLTIYEKWTNLDRTPTPSTTAATKPRLEDDFSRLHLEDLEAEAETQAQAQDTAPLQADQILAFMKQIGVPVDVHDARDREAAEMLRRWMQEQTDREGVEGSVEEEFWA</sequence>
<gene>
    <name evidence="1" type="ORF">CC80DRAFT_489577</name>
</gene>
<evidence type="ECO:0000313" key="2">
    <source>
        <dbReference type="Proteomes" id="UP000800035"/>
    </source>
</evidence>